<name>A0A260ZI51_CAERE</name>
<keyword evidence="2" id="KW-1185">Reference proteome</keyword>
<dbReference type="OMA" id="MPFRIFR"/>
<dbReference type="Proteomes" id="UP000216624">
    <property type="component" value="Unassembled WGS sequence"/>
</dbReference>
<dbReference type="EMBL" id="NMWX01000120">
    <property type="protein sequence ID" value="OZF85358.1"/>
    <property type="molecule type" value="Genomic_DNA"/>
</dbReference>
<dbReference type="KEGG" id="crq:GCK72_011628"/>
<evidence type="ECO:0000313" key="2">
    <source>
        <dbReference type="Proteomes" id="UP000216624"/>
    </source>
</evidence>
<dbReference type="OrthoDB" id="5950777at2759"/>
<gene>
    <name evidence="1" type="ORF">FL82_24206</name>
</gene>
<feature type="non-terminal residue" evidence="1">
    <location>
        <position position="1"/>
    </location>
</feature>
<dbReference type="HOGENOM" id="CLU_2778132_0_0_1"/>
<evidence type="ECO:0000313" key="1">
    <source>
        <dbReference type="EMBL" id="OZF85358.1"/>
    </source>
</evidence>
<sequence>MPFRIFRTFLNNERTIQQLSDSTPIRLAAKAIVRGMAKVEEKVEKVEIGKKLEKFKSIYEEEYQKALKK</sequence>
<protein>
    <submittedName>
        <fullName evidence="1">Uncharacterized protein</fullName>
    </submittedName>
</protein>
<comment type="caution">
    <text evidence="1">The sequence shown here is derived from an EMBL/GenBank/DDBJ whole genome shotgun (WGS) entry which is preliminary data.</text>
</comment>
<proteinExistence type="predicted"/>
<dbReference type="eggNOG" id="ENOG502TIM9">
    <property type="taxonomic scope" value="Eukaryota"/>
</dbReference>
<organism evidence="1 2">
    <name type="scientific">Caenorhabditis remanei</name>
    <name type="common">Caenorhabditis vulgaris</name>
    <dbReference type="NCBI Taxonomy" id="31234"/>
    <lineage>
        <taxon>Eukaryota</taxon>
        <taxon>Metazoa</taxon>
        <taxon>Ecdysozoa</taxon>
        <taxon>Nematoda</taxon>
        <taxon>Chromadorea</taxon>
        <taxon>Rhabditida</taxon>
        <taxon>Rhabditina</taxon>
        <taxon>Rhabditomorpha</taxon>
        <taxon>Rhabditoidea</taxon>
        <taxon>Rhabditidae</taxon>
        <taxon>Peloderinae</taxon>
        <taxon>Caenorhabditis</taxon>
    </lineage>
</organism>
<reference evidence="1" key="1">
    <citation type="submission" date="2017-08" db="EMBL/GenBank/DDBJ databases">
        <authorList>
            <person name="de Groot N.N."/>
        </authorList>
    </citation>
    <scope>NUCLEOTIDE SEQUENCE [LARGE SCALE GENOMIC DNA]</scope>
    <source>
        <strain evidence="1">PX439</strain>
    </source>
</reference>
<accession>A0A260ZI51</accession>
<dbReference type="CTD" id="9814421"/>